<dbReference type="EMBL" id="OKRB01000127">
    <property type="protein sequence ID" value="SPE28562.1"/>
    <property type="molecule type" value="Genomic_DNA"/>
</dbReference>
<dbReference type="AlphaFoldDB" id="A0A2N9LZA0"/>
<name>A0A2N9LZA0_9BACT</name>
<dbReference type="Proteomes" id="UP000239735">
    <property type="component" value="Unassembled WGS sequence"/>
</dbReference>
<organism evidence="1 2">
    <name type="scientific">Candidatus Sulfuritelmatomonas gaucii</name>
    <dbReference type="NCBI Taxonomy" id="2043161"/>
    <lineage>
        <taxon>Bacteria</taxon>
        <taxon>Pseudomonadati</taxon>
        <taxon>Acidobacteriota</taxon>
        <taxon>Terriglobia</taxon>
        <taxon>Terriglobales</taxon>
        <taxon>Acidobacteriaceae</taxon>
        <taxon>Candidatus Sulfuritelmatomonas</taxon>
    </lineage>
</organism>
<reference evidence="2" key="1">
    <citation type="submission" date="2018-02" db="EMBL/GenBank/DDBJ databases">
        <authorList>
            <person name="Hausmann B."/>
        </authorList>
    </citation>
    <scope>NUCLEOTIDE SEQUENCE [LARGE SCALE GENOMIC DNA]</scope>
    <source>
        <strain evidence="2">Peat soil MAG SbA5</strain>
    </source>
</reference>
<sequence length="36" mass="4229">MRFAREVFSTLLEQGSGDLLLIWRRVRLKHTMHGSS</sequence>
<proteinExistence type="predicted"/>
<gene>
    <name evidence="1" type="ORF">SBA5_670012</name>
</gene>
<protein>
    <submittedName>
        <fullName evidence="1">Uncharacterized protein</fullName>
    </submittedName>
</protein>
<evidence type="ECO:0000313" key="1">
    <source>
        <dbReference type="EMBL" id="SPE28562.1"/>
    </source>
</evidence>
<accession>A0A2N9LZA0</accession>
<evidence type="ECO:0000313" key="2">
    <source>
        <dbReference type="Proteomes" id="UP000239735"/>
    </source>
</evidence>